<dbReference type="Proteomes" id="UP000192790">
    <property type="component" value="Unassembled WGS sequence"/>
</dbReference>
<keyword evidence="3 5" id="KW-0067">ATP-binding</keyword>
<evidence type="ECO:0000313" key="5">
    <source>
        <dbReference type="EMBL" id="SMC81861.1"/>
    </source>
</evidence>
<dbReference type="EMBL" id="FWXW01000008">
    <property type="protein sequence ID" value="SMC81861.1"/>
    <property type="molecule type" value="Genomic_DNA"/>
</dbReference>
<reference evidence="5 6" key="1">
    <citation type="submission" date="2017-04" db="EMBL/GenBank/DDBJ databases">
        <authorList>
            <person name="Afonso C.L."/>
            <person name="Miller P.J."/>
            <person name="Scott M.A."/>
            <person name="Spackman E."/>
            <person name="Goraichik I."/>
            <person name="Dimitrov K.M."/>
            <person name="Suarez D.L."/>
            <person name="Swayne D.E."/>
        </authorList>
    </citation>
    <scope>NUCLEOTIDE SEQUENCE [LARGE SCALE GENOMIC DNA]</scope>
    <source>
        <strain evidence="5 6">DSM 12816</strain>
    </source>
</reference>
<keyword evidence="6" id="KW-1185">Reference proteome</keyword>
<sequence length="282" mass="31707">MELALELKNVTKRYDGFTLDAVSFSLPRGCIMGLIGENGAGKSTTIRLILDLIGKDEGTITLLGEDSRDASKALREKIGVVMDESCFPENFTLRDVDSVMKRVYHSWVSEEFFAMAHRFSLPDKKIVKDYSHGMKMKLAIAAALSHRAELLILDEATSGLDPVVREEILDVFLEFIQDESHSILLSSHILSDLQKVCDYITFIHRGKVLFSRGKDELLESYGILKCSPEEFSRIDKFAVAGYRESKFGVEALVLRDKIPSGLVVDRAGIEDIMLYYVKENVQ</sequence>
<dbReference type="PROSITE" id="PS50893">
    <property type="entry name" value="ABC_TRANSPORTER_2"/>
    <property type="match status" value="1"/>
</dbReference>
<dbReference type="InterPro" id="IPR003439">
    <property type="entry name" value="ABC_transporter-like_ATP-bd"/>
</dbReference>
<dbReference type="InterPro" id="IPR027417">
    <property type="entry name" value="P-loop_NTPase"/>
</dbReference>
<dbReference type="OrthoDB" id="9804819at2"/>
<dbReference type="RefSeq" id="WP_084235329.1">
    <property type="nucleotide sequence ID" value="NZ_FWXW01000008.1"/>
</dbReference>
<dbReference type="Gene3D" id="3.40.50.300">
    <property type="entry name" value="P-loop containing nucleotide triphosphate hydrolases"/>
    <property type="match status" value="1"/>
</dbReference>
<dbReference type="PANTHER" id="PTHR42939">
    <property type="entry name" value="ABC TRANSPORTER ATP-BINDING PROTEIN ALBC-RELATED"/>
    <property type="match status" value="1"/>
</dbReference>
<dbReference type="SMART" id="SM00382">
    <property type="entry name" value="AAA"/>
    <property type="match status" value="1"/>
</dbReference>
<organism evidence="5 6">
    <name type="scientific">Papillibacter cinnamivorans DSM 12816</name>
    <dbReference type="NCBI Taxonomy" id="1122930"/>
    <lineage>
        <taxon>Bacteria</taxon>
        <taxon>Bacillati</taxon>
        <taxon>Bacillota</taxon>
        <taxon>Clostridia</taxon>
        <taxon>Eubacteriales</taxon>
        <taxon>Oscillospiraceae</taxon>
        <taxon>Papillibacter</taxon>
    </lineage>
</organism>
<evidence type="ECO:0000256" key="3">
    <source>
        <dbReference type="ARBA" id="ARBA00022840"/>
    </source>
</evidence>
<dbReference type="InterPro" id="IPR017871">
    <property type="entry name" value="ABC_transporter-like_CS"/>
</dbReference>
<dbReference type="CDD" id="cd03230">
    <property type="entry name" value="ABC_DR_subfamily_A"/>
    <property type="match status" value="1"/>
</dbReference>
<dbReference type="PANTHER" id="PTHR42939:SF3">
    <property type="entry name" value="ABC TRANSPORTER ATP-BINDING COMPONENT"/>
    <property type="match status" value="1"/>
</dbReference>
<accession>A0A1W2C9Q4</accession>
<dbReference type="InterPro" id="IPR003593">
    <property type="entry name" value="AAA+_ATPase"/>
</dbReference>
<dbReference type="SUPFAM" id="SSF52540">
    <property type="entry name" value="P-loop containing nucleoside triphosphate hydrolases"/>
    <property type="match status" value="1"/>
</dbReference>
<evidence type="ECO:0000313" key="6">
    <source>
        <dbReference type="Proteomes" id="UP000192790"/>
    </source>
</evidence>
<protein>
    <submittedName>
        <fullName evidence="5">ABC-2 type transport system ATP-binding protein</fullName>
    </submittedName>
</protein>
<feature type="domain" description="ABC transporter" evidence="4">
    <location>
        <begin position="5"/>
        <end position="230"/>
    </location>
</feature>
<dbReference type="PROSITE" id="PS00211">
    <property type="entry name" value="ABC_TRANSPORTER_1"/>
    <property type="match status" value="1"/>
</dbReference>
<keyword evidence="1" id="KW-0813">Transport</keyword>
<dbReference type="GO" id="GO:0005524">
    <property type="term" value="F:ATP binding"/>
    <property type="evidence" value="ECO:0007669"/>
    <property type="project" value="UniProtKB-KW"/>
</dbReference>
<keyword evidence="2" id="KW-0547">Nucleotide-binding</keyword>
<dbReference type="Pfam" id="PF00005">
    <property type="entry name" value="ABC_tran"/>
    <property type="match status" value="1"/>
</dbReference>
<dbReference type="InterPro" id="IPR051782">
    <property type="entry name" value="ABC_Transporter_VariousFunc"/>
</dbReference>
<dbReference type="STRING" id="1122930.SAMN02745168_2657"/>
<proteinExistence type="predicted"/>
<evidence type="ECO:0000256" key="2">
    <source>
        <dbReference type="ARBA" id="ARBA00022741"/>
    </source>
</evidence>
<dbReference type="GO" id="GO:0016887">
    <property type="term" value="F:ATP hydrolysis activity"/>
    <property type="evidence" value="ECO:0007669"/>
    <property type="project" value="InterPro"/>
</dbReference>
<evidence type="ECO:0000259" key="4">
    <source>
        <dbReference type="PROSITE" id="PS50893"/>
    </source>
</evidence>
<evidence type="ECO:0000256" key="1">
    <source>
        <dbReference type="ARBA" id="ARBA00022448"/>
    </source>
</evidence>
<name>A0A1W2C9Q4_9FIRM</name>
<dbReference type="AlphaFoldDB" id="A0A1W2C9Q4"/>
<gene>
    <name evidence="5" type="ORF">SAMN02745168_2657</name>
</gene>